<dbReference type="SUPFAM" id="SSF46785">
    <property type="entry name" value="Winged helix' DNA-binding domain"/>
    <property type="match status" value="2"/>
</dbReference>
<keyword evidence="6" id="KW-1185">Reference proteome</keyword>
<evidence type="ECO:0000313" key="5">
    <source>
        <dbReference type="EMBL" id="TGB14679.1"/>
    </source>
</evidence>
<dbReference type="Gene3D" id="1.10.10.10">
    <property type="entry name" value="Winged helix-like DNA-binding domain superfamily/Winged helix DNA-binding domain"/>
    <property type="match status" value="2"/>
</dbReference>
<dbReference type="Gene3D" id="3.30.70.920">
    <property type="match status" value="1"/>
</dbReference>
<dbReference type="InterPro" id="IPR011008">
    <property type="entry name" value="Dimeric_a/b-barrel"/>
</dbReference>
<dbReference type="EMBL" id="SRID01000048">
    <property type="protein sequence ID" value="TGB14679.1"/>
    <property type="molecule type" value="Genomic_DNA"/>
</dbReference>
<keyword evidence="1" id="KW-0805">Transcription regulation</keyword>
<evidence type="ECO:0000259" key="4">
    <source>
        <dbReference type="PROSITE" id="PS50956"/>
    </source>
</evidence>
<gene>
    <name evidence="5" type="ORF">E4099_08005</name>
</gene>
<dbReference type="InterPro" id="IPR019887">
    <property type="entry name" value="Tscrpt_reg_AsnC/Lrp_C"/>
</dbReference>
<dbReference type="GO" id="GO:0043200">
    <property type="term" value="P:response to amino acid"/>
    <property type="evidence" value="ECO:0007669"/>
    <property type="project" value="TreeGrafter"/>
</dbReference>
<sequence length="330" mass="35777">MCDELDQWIVQALQIDGRASFSRIGEVLGVSAQTVARRYRRLRGARVLRVIGKPYLNLIGQAAWMLRITCVPDATERIAGVLAARPDTNWVQLSSDGTEIVCGLRAAPDQSQALLAKLPRTPRVVGVTGHCVLRRFRGGPAPWTGWTRPLTEEQRAELSRGRADGPYGPSARRCEGGVTRLDEVDTALFEVLAEDGRSTVSELAARTGLSESAARRRLQEHTDSGLLYFEVDFDARAIGMHTQALLWLSVPPAALASTGAALATHREVAFAAATSGRYSIVVAVVCRDTDGLYTYLSEAAGTIPEITGVETVLVDRTVKRQIGLPAPYAR</sequence>
<evidence type="ECO:0000256" key="2">
    <source>
        <dbReference type="ARBA" id="ARBA00023125"/>
    </source>
</evidence>
<dbReference type="InterPro" id="IPR019888">
    <property type="entry name" value="Tscrpt_reg_AsnC-like"/>
</dbReference>
<dbReference type="GO" id="GO:0043565">
    <property type="term" value="F:sequence-specific DNA binding"/>
    <property type="evidence" value="ECO:0007669"/>
    <property type="project" value="InterPro"/>
</dbReference>
<dbReference type="Pfam" id="PF01037">
    <property type="entry name" value="AsnC_trans_reg"/>
    <property type="match status" value="1"/>
</dbReference>
<name>A0A4Z0H9X4_9ACTN</name>
<proteinExistence type="predicted"/>
<dbReference type="InterPro" id="IPR036390">
    <property type="entry name" value="WH_DNA-bd_sf"/>
</dbReference>
<evidence type="ECO:0000256" key="1">
    <source>
        <dbReference type="ARBA" id="ARBA00023015"/>
    </source>
</evidence>
<reference evidence="5 6" key="1">
    <citation type="submission" date="2019-03" db="EMBL/GenBank/DDBJ databases">
        <authorList>
            <person name="Gonzalez-Pimentel J.L."/>
        </authorList>
    </citation>
    <scope>NUCLEOTIDE SEQUENCE [LARGE SCALE GENOMIC DNA]</scope>
    <source>
        <strain evidence="5 6">JCM 31289</strain>
    </source>
</reference>
<dbReference type="InterPro" id="IPR000485">
    <property type="entry name" value="AsnC-type_HTH_dom"/>
</dbReference>
<dbReference type="PRINTS" id="PR00033">
    <property type="entry name" value="HTHASNC"/>
</dbReference>
<dbReference type="AlphaFoldDB" id="A0A4Z0H9X4"/>
<dbReference type="PANTHER" id="PTHR30154">
    <property type="entry name" value="LEUCINE-RESPONSIVE REGULATORY PROTEIN"/>
    <property type="match status" value="1"/>
</dbReference>
<accession>A0A4Z0H9X4</accession>
<organism evidence="5 6">
    <name type="scientific">Streptomyces palmae</name>
    <dbReference type="NCBI Taxonomy" id="1701085"/>
    <lineage>
        <taxon>Bacteria</taxon>
        <taxon>Bacillati</taxon>
        <taxon>Actinomycetota</taxon>
        <taxon>Actinomycetes</taxon>
        <taxon>Kitasatosporales</taxon>
        <taxon>Streptomycetaceae</taxon>
        <taxon>Streptomyces</taxon>
    </lineage>
</organism>
<dbReference type="OrthoDB" id="3453230at2"/>
<dbReference type="SMART" id="SM00344">
    <property type="entry name" value="HTH_ASNC"/>
    <property type="match status" value="1"/>
</dbReference>
<dbReference type="InterPro" id="IPR036388">
    <property type="entry name" value="WH-like_DNA-bd_sf"/>
</dbReference>
<dbReference type="GO" id="GO:0005829">
    <property type="term" value="C:cytosol"/>
    <property type="evidence" value="ECO:0007669"/>
    <property type="project" value="TreeGrafter"/>
</dbReference>
<dbReference type="PROSITE" id="PS50956">
    <property type="entry name" value="HTH_ASNC_2"/>
    <property type="match status" value="1"/>
</dbReference>
<dbReference type="PANTHER" id="PTHR30154:SF34">
    <property type="entry name" value="TRANSCRIPTIONAL REGULATOR AZLB"/>
    <property type="match status" value="1"/>
</dbReference>
<comment type="caution">
    <text evidence="5">The sequence shown here is derived from an EMBL/GenBank/DDBJ whole genome shotgun (WGS) entry which is preliminary data.</text>
</comment>
<feature type="domain" description="HTH asnC-type" evidence="4">
    <location>
        <begin position="181"/>
        <end position="241"/>
    </location>
</feature>
<keyword evidence="2" id="KW-0238">DNA-binding</keyword>
<dbReference type="SUPFAM" id="SSF54909">
    <property type="entry name" value="Dimeric alpha+beta barrel"/>
    <property type="match status" value="1"/>
</dbReference>
<evidence type="ECO:0000313" key="6">
    <source>
        <dbReference type="Proteomes" id="UP000297948"/>
    </source>
</evidence>
<evidence type="ECO:0000256" key="3">
    <source>
        <dbReference type="ARBA" id="ARBA00023163"/>
    </source>
</evidence>
<protein>
    <submittedName>
        <fullName evidence="5">AsnC family transcriptional regulator</fullName>
    </submittedName>
</protein>
<dbReference type="RefSeq" id="WP_135338256.1">
    <property type="nucleotide sequence ID" value="NZ_JBHLTX010000026.1"/>
</dbReference>
<keyword evidence="3" id="KW-0804">Transcription</keyword>
<dbReference type="Pfam" id="PF13404">
    <property type="entry name" value="HTH_AsnC-type"/>
    <property type="match status" value="2"/>
</dbReference>
<dbReference type="Proteomes" id="UP000297948">
    <property type="component" value="Unassembled WGS sequence"/>
</dbReference>